<dbReference type="PRINTS" id="PR00135">
    <property type="entry name" value="LYZLACT"/>
</dbReference>
<name>A0A151JUZ2_9HYME</name>
<keyword evidence="4" id="KW-0929">Antimicrobial</keyword>
<proteinExistence type="inferred from homology"/>
<dbReference type="GO" id="GO:0003796">
    <property type="term" value="F:lysozyme activity"/>
    <property type="evidence" value="ECO:0007669"/>
    <property type="project" value="UniProtKB-EC"/>
</dbReference>
<dbReference type="Pfam" id="PF00062">
    <property type="entry name" value="Lys"/>
    <property type="match status" value="1"/>
</dbReference>
<dbReference type="EC" id="3.2.1.17" evidence="3"/>
<reference evidence="10 11" key="1">
    <citation type="submission" date="2016-03" db="EMBL/GenBank/DDBJ databases">
        <title>Trachymyrmex septentrionalis WGS genome.</title>
        <authorList>
            <person name="Nygaard S."/>
            <person name="Hu H."/>
            <person name="Boomsma J."/>
            <person name="Zhang G."/>
        </authorList>
    </citation>
    <scope>NUCLEOTIDE SEQUENCE [LARGE SCALE GENOMIC DNA]</scope>
    <source>
        <strain evidence="10">Tsep2-gDNA-1</strain>
        <tissue evidence="10">Whole body</tissue>
    </source>
</reference>
<accession>A0A151JUZ2</accession>
<dbReference type="CDD" id="cd16899">
    <property type="entry name" value="LYZ_C_invert"/>
    <property type="match status" value="1"/>
</dbReference>
<keyword evidence="6" id="KW-0378">Hydrolase</keyword>
<dbReference type="InterPro" id="IPR001916">
    <property type="entry name" value="Glyco_hydro_22"/>
</dbReference>
<dbReference type="InterPro" id="IPR000974">
    <property type="entry name" value="Glyco_hydro_22_lys"/>
</dbReference>
<dbReference type="PROSITE" id="PS00128">
    <property type="entry name" value="GLYCOSYL_HYDROL_F22_1"/>
    <property type="match status" value="1"/>
</dbReference>
<keyword evidence="4" id="KW-0081">Bacteriolytic enzyme</keyword>
<keyword evidence="8" id="KW-0732">Signal</keyword>
<sequence>MKGTLVIIFVLMVLTVHSPVEGKIFGRCEAVKELQKAKISRTFFSNWICLMESESGMNTALMTGPKTASSYSYGILQINSNKWCARGRTGGNCNKRCEDFLNDDIHDDITCAKKIVDQDGFKAWDGWMKKCKNKPLPDISNCIRRRRMAVGHINCNRYEA</sequence>
<evidence type="ECO:0000256" key="5">
    <source>
        <dbReference type="ARBA" id="ARBA00023157"/>
    </source>
</evidence>
<keyword evidence="6" id="KW-0326">Glycosidase</keyword>
<evidence type="ECO:0000256" key="1">
    <source>
        <dbReference type="ARBA" id="ARBA00000632"/>
    </source>
</evidence>
<evidence type="ECO:0000256" key="7">
    <source>
        <dbReference type="RuleBase" id="RU004440"/>
    </source>
</evidence>
<dbReference type="SMART" id="SM00263">
    <property type="entry name" value="LYZ1"/>
    <property type="match status" value="1"/>
</dbReference>
<evidence type="ECO:0000259" key="9">
    <source>
        <dbReference type="PROSITE" id="PS00128"/>
    </source>
</evidence>
<dbReference type="PROSITE" id="PS51348">
    <property type="entry name" value="GLYCOSYL_HYDROL_F22_2"/>
    <property type="match status" value="1"/>
</dbReference>
<feature type="domain" description="Glycosyl hydrolases family 22 (GH22)" evidence="9">
    <location>
        <begin position="93"/>
        <end position="111"/>
    </location>
</feature>
<evidence type="ECO:0000256" key="6">
    <source>
        <dbReference type="ARBA" id="ARBA00023295"/>
    </source>
</evidence>
<evidence type="ECO:0000256" key="8">
    <source>
        <dbReference type="SAM" id="SignalP"/>
    </source>
</evidence>
<dbReference type="Proteomes" id="UP000078541">
    <property type="component" value="Unassembled WGS sequence"/>
</dbReference>
<dbReference type="GO" id="GO:0031640">
    <property type="term" value="P:killing of cells of another organism"/>
    <property type="evidence" value="ECO:0007669"/>
    <property type="project" value="UniProtKB-KW"/>
</dbReference>
<dbReference type="SUPFAM" id="SSF53955">
    <property type="entry name" value="Lysozyme-like"/>
    <property type="match status" value="1"/>
</dbReference>
<dbReference type="STRING" id="34720.A0A151JUZ2"/>
<dbReference type="PANTHER" id="PTHR11407">
    <property type="entry name" value="LYSOZYME C"/>
    <property type="match status" value="1"/>
</dbReference>
<dbReference type="InterPro" id="IPR019799">
    <property type="entry name" value="Glyco_hydro_22_CS"/>
</dbReference>
<evidence type="ECO:0000256" key="2">
    <source>
        <dbReference type="ARBA" id="ARBA00010859"/>
    </source>
</evidence>
<dbReference type="EMBL" id="KQ981732">
    <property type="protein sequence ID" value="KYN36556.1"/>
    <property type="molecule type" value="Genomic_DNA"/>
</dbReference>
<protein>
    <recommendedName>
        <fullName evidence="3">lysozyme</fullName>
        <ecNumber evidence="3">3.2.1.17</ecNumber>
    </recommendedName>
</protein>
<organism evidence="10 11">
    <name type="scientific">Trachymyrmex septentrionalis</name>
    <dbReference type="NCBI Taxonomy" id="34720"/>
    <lineage>
        <taxon>Eukaryota</taxon>
        <taxon>Metazoa</taxon>
        <taxon>Ecdysozoa</taxon>
        <taxon>Arthropoda</taxon>
        <taxon>Hexapoda</taxon>
        <taxon>Insecta</taxon>
        <taxon>Pterygota</taxon>
        <taxon>Neoptera</taxon>
        <taxon>Endopterygota</taxon>
        <taxon>Hymenoptera</taxon>
        <taxon>Apocrita</taxon>
        <taxon>Aculeata</taxon>
        <taxon>Formicoidea</taxon>
        <taxon>Formicidae</taxon>
        <taxon>Myrmicinae</taxon>
        <taxon>Trachymyrmex</taxon>
    </lineage>
</organism>
<dbReference type="PRINTS" id="PR00137">
    <property type="entry name" value="LYSOZYME"/>
</dbReference>
<evidence type="ECO:0000313" key="10">
    <source>
        <dbReference type="EMBL" id="KYN36556.1"/>
    </source>
</evidence>
<feature type="signal peptide" evidence="8">
    <location>
        <begin position="1"/>
        <end position="22"/>
    </location>
</feature>
<dbReference type="Gene3D" id="1.10.530.10">
    <property type="match status" value="1"/>
</dbReference>
<dbReference type="GO" id="GO:0042742">
    <property type="term" value="P:defense response to bacterium"/>
    <property type="evidence" value="ECO:0007669"/>
    <property type="project" value="UniProtKB-KW"/>
</dbReference>
<dbReference type="PANTHER" id="PTHR11407:SF63">
    <property type="entry name" value="LYSOZYME C"/>
    <property type="match status" value="1"/>
</dbReference>
<dbReference type="InterPro" id="IPR023346">
    <property type="entry name" value="Lysozyme-like_dom_sf"/>
</dbReference>
<dbReference type="AlphaFoldDB" id="A0A151JUZ2"/>
<keyword evidence="5" id="KW-1015">Disulfide bond</keyword>
<comment type="catalytic activity">
    <reaction evidence="1">
        <text>Hydrolysis of (1-&gt;4)-beta-linkages between N-acetylmuramic acid and N-acetyl-D-glucosamine residues in a peptidoglycan and between N-acetyl-D-glucosamine residues in chitodextrins.</text>
        <dbReference type="EC" id="3.2.1.17"/>
    </reaction>
</comment>
<feature type="chain" id="PRO_5007582968" description="lysozyme" evidence="8">
    <location>
        <begin position="23"/>
        <end position="160"/>
    </location>
</feature>
<dbReference type="FunFam" id="1.10.530.10:FF:000001">
    <property type="entry name" value="Lysozyme C"/>
    <property type="match status" value="1"/>
</dbReference>
<keyword evidence="11" id="KW-1185">Reference proteome</keyword>
<comment type="similarity">
    <text evidence="2 7">Belongs to the glycosyl hydrolase 22 family.</text>
</comment>
<gene>
    <name evidence="10" type="ORF">ALC56_09043</name>
</gene>
<evidence type="ECO:0000256" key="3">
    <source>
        <dbReference type="ARBA" id="ARBA00012732"/>
    </source>
</evidence>
<evidence type="ECO:0000256" key="4">
    <source>
        <dbReference type="ARBA" id="ARBA00022638"/>
    </source>
</evidence>
<evidence type="ECO:0000313" key="11">
    <source>
        <dbReference type="Proteomes" id="UP000078541"/>
    </source>
</evidence>